<dbReference type="Proteomes" id="UP000014155">
    <property type="component" value="Unassembled WGS sequence"/>
</dbReference>
<name>S0FNG5_RUMCE</name>
<comment type="caution">
    <text evidence="2">The sequence shown here is derived from an EMBL/GenBank/DDBJ whole genome shotgun (WGS) entry which is preliminary data.</text>
</comment>
<keyword evidence="3" id="KW-1185">Reference proteome</keyword>
<evidence type="ECO:0000313" key="2">
    <source>
        <dbReference type="EMBL" id="EMS70023.1"/>
    </source>
</evidence>
<dbReference type="InterPro" id="IPR029018">
    <property type="entry name" value="Hex-like_dom2"/>
</dbReference>
<gene>
    <name evidence="2" type="ORF">CTER_4283</name>
</gene>
<evidence type="ECO:0000313" key="3">
    <source>
        <dbReference type="Proteomes" id="UP000014155"/>
    </source>
</evidence>
<evidence type="ECO:0008006" key="4">
    <source>
        <dbReference type="Google" id="ProtNLM"/>
    </source>
</evidence>
<organism evidence="2 3">
    <name type="scientific">Ruminiclostridium cellobioparum subsp. termitidis CT1112</name>
    <dbReference type="NCBI Taxonomy" id="1195236"/>
    <lineage>
        <taxon>Bacteria</taxon>
        <taxon>Bacillati</taxon>
        <taxon>Bacillota</taxon>
        <taxon>Clostridia</taxon>
        <taxon>Eubacteriales</taxon>
        <taxon>Oscillospiraceae</taxon>
        <taxon>Ruminiclostridium</taxon>
    </lineage>
</organism>
<accession>S0FNG5</accession>
<dbReference type="PANTHER" id="PTHR47406">
    <property type="entry name" value="COAGULATION FACTOR 5/8 TYPE, C-TERMINAL"/>
    <property type="match status" value="1"/>
</dbReference>
<dbReference type="PANTHER" id="PTHR47406:SF2">
    <property type="entry name" value="ALPHA GLUCURONIDASE N-TERMINAL DOMAIN-CONTAINING PROTEIN"/>
    <property type="match status" value="1"/>
</dbReference>
<dbReference type="GO" id="GO:0016787">
    <property type="term" value="F:hydrolase activity"/>
    <property type="evidence" value="ECO:0007669"/>
    <property type="project" value="UniProtKB-KW"/>
</dbReference>
<dbReference type="STRING" id="1195236.CTER_4283"/>
<dbReference type="AlphaFoldDB" id="S0FNG5"/>
<dbReference type="eggNOG" id="ENOG502Z8WE">
    <property type="taxonomic scope" value="Bacteria"/>
</dbReference>
<dbReference type="PATRIC" id="fig|1195236.3.peg.4461"/>
<evidence type="ECO:0000256" key="1">
    <source>
        <dbReference type="ARBA" id="ARBA00022801"/>
    </source>
</evidence>
<proteinExistence type="predicted"/>
<dbReference type="Pfam" id="PF16126">
    <property type="entry name" value="DUF4838"/>
    <property type="match status" value="1"/>
</dbReference>
<reference evidence="2 3" key="1">
    <citation type="journal article" date="2013" name="Genome Announc.">
        <title>Draft Genome Sequence of the Cellulolytic, Mesophilic, Anaerobic Bacterium Clostridium termitidis Strain CT1112 (DSM 5398).</title>
        <authorList>
            <person name="Lal S."/>
            <person name="Ramachandran U."/>
            <person name="Zhang X."/>
            <person name="Munir R."/>
            <person name="Sparling R."/>
            <person name="Levin D.B."/>
        </authorList>
    </citation>
    <scope>NUCLEOTIDE SEQUENCE [LARGE SCALE GENOMIC DNA]</scope>
    <source>
        <strain evidence="2 3">CT1112</strain>
    </source>
</reference>
<dbReference type="Gene3D" id="3.30.379.10">
    <property type="entry name" value="Chitobiase/beta-hexosaminidase domain 2-like"/>
    <property type="match status" value="1"/>
</dbReference>
<dbReference type="EMBL" id="AORV01000060">
    <property type="protein sequence ID" value="EMS70023.1"/>
    <property type="molecule type" value="Genomic_DNA"/>
</dbReference>
<protein>
    <recommendedName>
        <fullName evidence="4">DUF4838 domain-containing protein</fullName>
    </recommendedName>
</protein>
<dbReference type="RefSeq" id="WP_004629050.1">
    <property type="nucleotide sequence ID" value="NZ_AORV01000060.1"/>
</dbReference>
<keyword evidence="1" id="KW-0378">Hydrolase</keyword>
<dbReference type="GO" id="GO:0005975">
    <property type="term" value="P:carbohydrate metabolic process"/>
    <property type="evidence" value="ECO:0007669"/>
    <property type="project" value="UniProtKB-ARBA"/>
</dbReference>
<dbReference type="InterPro" id="IPR032287">
    <property type="entry name" value="DUF4838"/>
</dbReference>
<sequence length="647" mass="74992">MEKNLTVTSQSHNEVTVFAAEELKRYLELMQNNRCNMEPKAAGGLEKAHLIKLGVFGDFDLKPINGTTTAFDDEIFIDIDNGEGIIAGANPRSVLLGVYRFLTEAGCRWVRPGAGGEIIPGRCIEDISVRLQERPSYRHRGICIEGAVSLENVTDTVDWLPKVGLNSYFIQFREAYTFFERWYNHSDNPEKQGEKFTIEKARELTKALESEIGKRGLIYHGVGHGWTCEPLGIPGVSWEKIQEGFSPEVTRYFAMVRGERKMVDGIPLNLNLCYSNPEVQEMMVQSVLDYLKSNKNVDILHFWLADGYNNQCECENCKKHIPSDFYVQILNKLDRVLTENNIKTKIVFLLYYDLLWTPEEYHIENPDRFIMMFAPITRTYTHSFAGSTVSENTARHERNDIKLPKTIGENLGFLKNWKKEFKGDSFDFDYHFMWDHFYDPGSIYTAKTVYEDVLNLKEIGLDGLISCQCQRAFLPTGFGVYIMARTLWNDRLDFDKTAADYFNSAFGEQGSQCFSYLLTLSELFTPPYMRGEIPAADEKISDKYDSIHKVCEEFGLLINQNREKGYPSQRLSWQYLTFHMEICKRMAELLKYRTLNNFEMVENAWKGLKKYICSIEDQVQPVFDLYEFIQTFEIMNGFILRDPEERK</sequence>